<proteinExistence type="predicted"/>
<accession>A0AAD4XU69</accession>
<name>A0AAD4XU69_9MAGN</name>
<evidence type="ECO:0000256" key="1">
    <source>
        <dbReference type="SAM" id="MobiDB-lite"/>
    </source>
</evidence>
<evidence type="ECO:0000313" key="3">
    <source>
        <dbReference type="Proteomes" id="UP001202328"/>
    </source>
</evidence>
<comment type="caution">
    <text evidence="2">The sequence shown here is derived from an EMBL/GenBank/DDBJ whole genome shotgun (WGS) entry which is preliminary data.</text>
</comment>
<feature type="region of interest" description="Disordered" evidence="1">
    <location>
        <begin position="1"/>
        <end position="27"/>
    </location>
</feature>
<feature type="compositionally biased region" description="Polar residues" evidence="1">
    <location>
        <begin position="1"/>
        <end position="12"/>
    </location>
</feature>
<evidence type="ECO:0000313" key="2">
    <source>
        <dbReference type="EMBL" id="KAI3945699.1"/>
    </source>
</evidence>
<dbReference type="AlphaFoldDB" id="A0AAD4XU69"/>
<reference evidence="2" key="1">
    <citation type="submission" date="2022-04" db="EMBL/GenBank/DDBJ databases">
        <title>A functionally conserved STORR gene fusion in Papaver species that diverged 16.8 million years ago.</title>
        <authorList>
            <person name="Catania T."/>
        </authorList>
    </citation>
    <scope>NUCLEOTIDE SEQUENCE</scope>
    <source>
        <strain evidence="2">S-188037</strain>
    </source>
</reference>
<protein>
    <submittedName>
        <fullName evidence="2">Uncharacterized protein</fullName>
    </submittedName>
</protein>
<gene>
    <name evidence="2" type="ORF">MKW98_022973</name>
</gene>
<dbReference type="Proteomes" id="UP001202328">
    <property type="component" value="Unassembled WGS sequence"/>
</dbReference>
<organism evidence="2 3">
    <name type="scientific">Papaver atlanticum</name>
    <dbReference type="NCBI Taxonomy" id="357466"/>
    <lineage>
        <taxon>Eukaryota</taxon>
        <taxon>Viridiplantae</taxon>
        <taxon>Streptophyta</taxon>
        <taxon>Embryophyta</taxon>
        <taxon>Tracheophyta</taxon>
        <taxon>Spermatophyta</taxon>
        <taxon>Magnoliopsida</taxon>
        <taxon>Ranunculales</taxon>
        <taxon>Papaveraceae</taxon>
        <taxon>Papaveroideae</taxon>
        <taxon>Papaver</taxon>
    </lineage>
</organism>
<dbReference type="EMBL" id="JAJJMB010003726">
    <property type="protein sequence ID" value="KAI3945699.1"/>
    <property type="molecule type" value="Genomic_DNA"/>
</dbReference>
<keyword evidence="3" id="KW-1185">Reference proteome</keyword>
<sequence length="68" mass="7661">MGKQASPSQFRSRNFRIDRQGTRSPQQWATMETKGLLILKRVKFHATSLALTSPHMSIKLGTNNTSIC</sequence>